<evidence type="ECO:0000313" key="2">
    <source>
        <dbReference type="EMBL" id="VTN14305.1"/>
    </source>
</evidence>
<name>A0A4U9DE64_RAOTE</name>
<dbReference type="Proteomes" id="UP000339249">
    <property type="component" value="Unassembled WGS sequence"/>
</dbReference>
<dbReference type="AlphaFoldDB" id="A0A4U9DE64"/>
<evidence type="ECO:0000256" key="1">
    <source>
        <dbReference type="SAM" id="Phobius"/>
    </source>
</evidence>
<keyword evidence="1" id="KW-0812">Transmembrane</keyword>
<evidence type="ECO:0008006" key="4">
    <source>
        <dbReference type="Google" id="ProtNLM"/>
    </source>
</evidence>
<organism evidence="2 3">
    <name type="scientific">Raoultella terrigena</name>
    <name type="common">Klebsiella terrigena</name>
    <dbReference type="NCBI Taxonomy" id="577"/>
    <lineage>
        <taxon>Bacteria</taxon>
        <taxon>Pseudomonadati</taxon>
        <taxon>Pseudomonadota</taxon>
        <taxon>Gammaproteobacteria</taxon>
        <taxon>Enterobacterales</taxon>
        <taxon>Enterobacteriaceae</taxon>
        <taxon>Klebsiella/Raoultella group</taxon>
        <taxon>Raoultella</taxon>
    </lineage>
</organism>
<proteinExistence type="predicted"/>
<evidence type="ECO:0000313" key="3">
    <source>
        <dbReference type="Proteomes" id="UP000339249"/>
    </source>
</evidence>
<feature type="transmembrane region" description="Helical" evidence="1">
    <location>
        <begin position="20"/>
        <end position="38"/>
    </location>
</feature>
<gene>
    <name evidence="2" type="ORF">NCTC9185_06366</name>
</gene>
<protein>
    <recommendedName>
        <fullName evidence="4">Cation efflux system protein CzcA</fullName>
    </recommendedName>
</protein>
<dbReference type="Gene3D" id="1.20.1640.10">
    <property type="entry name" value="Multidrug efflux transporter AcrB transmembrane domain"/>
    <property type="match status" value="1"/>
</dbReference>
<keyword evidence="1" id="KW-0472">Membrane</keyword>
<reference evidence="2 3" key="1">
    <citation type="submission" date="2019-04" db="EMBL/GenBank/DDBJ databases">
        <authorList>
            <consortium name="Pathogen Informatics"/>
        </authorList>
    </citation>
    <scope>NUCLEOTIDE SEQUENCE [LARGE SCALE GENOMIC DNA]</scope>
    <source>
        <strain evidence="2 3">NCTC9185</strain>
    </source>
</reference>
<dbReference type="Gene3D" id="3.30.70.1430">
    <property type="entry name" value="Multidrug efflux transporter AcrB pore domain"/>
    <property type="match status" value="1"/>
</dbReference>
<sequence>MSEGKIQSSALAVRERSITLFLIILITVAGILAFFELGRAEDPPFTVKQMTIISAWPGATAQEMQIRSRNRWKSACRSSSGMTAPKLTPVPVWLFTMLSLQGQHAAFTGAGGFYQARKKLGDEAQNLPAGVIGPMVNDEFSDVTFALFALKAKGEPQRLLVRECGIVAPANLARAGGQKGQYYRRTGRAHLCLLLP</sequence>
<accession>A0A4U9DE64</accession>
<dbReference type="EMBL" id="CABDVU010000001">
    <property type="protein sequence ID" value="VTN14305.1"/>
    <property type="molecule type" value="Genomic_DNA"/>
</dbReference>
<keyword evidence="1" id="KW-1133">Transmembrane helix</keyword>